<dbReference type="RefSeq" id="WP_132290688.1">
    <property type="nucleotide sequence ID" value="NZ_SKBM01000013.1"/>
</dbReference>
<evidence type="ECO:0000256" key="3">
    <source>
        <dbReference type="SAM" id="MobiDB-lite"/>
    </source>
</evidence>
<dbReference type="InterPro" id="IPR035965">
    <property type="entry name" value="PAS-like_dom_sf"/>
</dbReference>
<dbReference type="InterPro" id="IPR050469">
    <property type="entry name" value="Diguanylate_Cyclase"/>
</dbReference>
<dbReference type="GO" id="GO:0005886">
    <property type="term" value="C:plasma membrane"/>
    <property type="evidence" value="ECO:0007669"/>
    <property type="project" value="TreeGrafter"/>
</dbReference>
<dbReference type="GO" id="GO:1902201">
    <property type="term" value="P:negative regulation of bacterial-type flagellum-dependent cell motility"/>
    <property type="evidence" value="ECO:0007669"/>
    <property type="project" value="TreeGrafter"/>
</dbReference>
<comment type="catalytic activity">
    <reaction evidence="2">
        <text>2 GTP = 3',3'-c-di-GMP + 2 diphosphate</text>
        <dbReference type="Rhea" id="RHEA:24898"/>
        <dbReference type="ChEBI" id="CHEBI:33019"/>
        <dbReference type="ChEBI" id="CHEBI:37565"/>
        <dbReference type="ChEBI" id="CHEBI:58805"/>
        <dbReference type="EC" id="2.7.7.65"/>
    </reaction>
</comment>
<evidence type="ECO:0000313" key="6">
    <source>
        <dbReference type="Proteomes" id="UP000295023"/>
    </source>
</evidence>
<dbReference type="PROSITE" id="PS50887">
    <property type="entry name" value="GGDEF"/>
    <property type="match status" value="1"/>
</dbReference>
<comment type="caution">
    <text evidence="5">The sequence shown here is derived from an EMBL/GenBank/DDBJ whole genome shotgun (WGS) entry which is preliminary data.</text>
</comment>
<dbReference type="CDD" id="cd01949">
    <property type="entry name" value="GGDEF"/>
    <property type="match status" value="1"/>
</dbReference>
<proteinExistence type="predicted"/>
<reference evidence="5 6" key="1">
    <citation type="submission" date="2019-03" db="EMBL/GenBank/DDBJ databases">
        <title>Paracraurococcus aquatilis NE82 genome sequence.</title>
        <authorList>
            <person name="Zhao Y."/>
            <person name="Du Z."/>
        </authorList>
    </citation>
    <scope>NUCLEOTIDE SEQUENCE [LARGE SCALE GENOMIC DNA]</scope>
    <source>
        <strain evidence="5 6">NE82</strain>
    </source>
</reference>
<dbReference type="SUPFAM" id="SSF55785">
    <property type="entry name" value="PYP-like sensor domain (PAS domain)"/>
    <property type="match status" value="1"/>
</dbReference>
<sequence>MCLPGDSTEPPGPADAAASPDPAGLRGALLESRQRWRDFAILGADLFFETDAEGRFTFLAPEAPLGWTMETLLGHPGRELLAAPEPDPFLLRTKTRDLCAWLRRADGEHACLSFTLAPLADAGGRFAGLRGCARDTTAAMARAARQAAALRRAEALQDLVGRIRREVLAPKMLTATLEALQVALGCTGTAVLEWSAEEQIMAISERGTSPARLLPLAASLAGLAEPAFLTGPGGEMVALLPQPPETPPHHALLAWRAAGQRPFDADDRHMLVALSDLLCVILGNQALQQRLERQAHTDALTGLLNRRAFLEDLGRHLRRQAMDPERAGRAEGALLFLDLDNFKPINDRQGHEAGDAALVAVAGLLRETIRPADLAARFGGDEFALWLEGADASVAAARAEALCGATAGLAGTLPKDTPQLSFSIGCAIRRTDLAESPEALLARADAAMYAAKRGGRNHWVLAAEPDPSQRLAS</sequence>
<feature type="domain" description="GGDEF" evidence="4">
    <location>
        <begin position="330"/>
        <end position="464"/>
    </location>
</feature>
<dbReference type="SMART" id="SM00267">
    <property type="entry name" value="GGDEF"/>
    <property type="match status" value="1"/>
</dbReference>
<dbReference type="FunFam" id="3.30.70.270:FF:000001">
    <property type="entry name" value="Diguanylate cyclase domain protein"/>
    <property type="match status" value="1"/>
</dbReference>
<organism evidence="5 6">
    <name type="scientific">Roseicella aquatilis</name>
    <dbReference type="NCBI Taxonomy" id="2527868"/>
    <lineage>
        <taxon>Bacteria</taxon>
        <taxon>Pseudomonadati</taxon>
        <taxon>Pseudomonadota</taxon>
        <taxon>Alphaproteobacteria</taxon>
        <taxon>Acetobacterales</taxon>
        <taxon>Roseomonadaceae</taxon>
        <taxon>Roseicella</taxon>
    </lineage>
</organism>
<dbReference type="SUPFAM" id="SSF55073">
    <property type="entry name" value="Nucleotide cyclase"/>
    <property type="match status" value="1"/>
</dbReference>
<dbReference type="EC" id="2.7.7.65" evidence="1"/>
<evidence type="ECO:0000313" key="5">
    <source>
        <dbReference type="EMBL" id="TCZ59876.1"/>
    </source>
</evidence>
<dbReference type="Gene3D" id="3.30.450.20">
    <property type="entry name" value="PAS domain"/>
    <property type="match status" value="1"/>
</dbReference>
<dbReference type="GO" id="GO:0052621">
    <property type="term" value="F:diguanylate cyclase activity"/>
    <property type="evidence" value="ECO:0007669"/>
    <property type="project" value="UniProtKB-EC"/>
</dbReference>
<dbReference type="GO" id="GO:0043709">
    <property type="term" value="P:cell adhesion involved in single-species biofilm formation"/>
    <property type="evidence" value="ECO:0007669"/>
    <property type="project" value="TreeGrafter"/>
</dbReference>
<dbReference type="Pfam" id="PF00990">
    <property type="entry name" value="GGDEF"/>
    <property type="match status" value="1"/>
</dbReference>
<accession>A0A4R4DIW9</accession>
<feature type="compositionally biased region" description="Low complexity" evidence="3">
    <location>
        <begin position="14"/>
        <end position="23"/>
    </location>
</feature>
<evidence type="ECO:0000256" key="1">
    <source>
        <dbReference type="ARBA" id="ARBA00012528"/>
    </source>
</evidence>
<dbReference type="InterPro" id="IPR000160">
    <property type="entry name" value="GGDEF_dom"/>
</dbReference>
<evidence type="ECO:0000256" key="2">
    <source>
        <dbReference type="ARBA" id="ARBA00034247"/>
    </source>
</evidence>
<dbReference type="PANTHER" id="PTHR45138:SF9">
    <property type="entry name" value="DIGUANYLATE CYCLASE DGCM-RELATED"/>
    <property type="match status" value="1"/>
</dbReference>
<keyword evidence="6" id="KW-1185">Reference proteome</keyword>
<dbReference type="AlphaFoldDB" id="A0A4R4DIW9"/>
<dbReference type="OrthoDB" id="7216521at2"/>
<dbReference type="InterPro" id="IPR029787">
    <property type="entry name" value="Nucleotide_cyclase"/>
</dbReference>
<dbReference type="Proteomes" id="UP000295023">
    <property type="component" value="Unassembled WGS sequence"/>
</dbReference>
<dbReference type="Gene3D" id="3.30.70.270">
    <property type="match status" value="1"/>
</dbReference>
<dbReference type="InterPro" id="IPR043128">
    <property type="entry name" value="Rev_trsase/Diguanyl_cyclase"/>
</dbReference>
<dbReference type="NCBIfam" id="TIGR00254">
    <property type="entry name" value="GGDEF"/>
    <property type="match status" value="1"/>
</dbReference>
<feature type="region of interest" description="Disordered" evidence="3">
    <location>
        <begin position="1"/>
        <end position="23"/>
    </location>
</feature>
<protein>
    <recommendedName>
        <fullName evidence="1">diguanylate cyclase</fullName>
        <ecNumber evidence="1">2.7.7.65</ecNumber>
    </recommendedName>
</protein>
<name>A0A4R4DIW9_9PROT</name>
<dbReference type="PANTHER" id="PTHR45138">
    <property type="entry name" value="REGULATORY COMPONENTS OF SENSORY TRANSDUCTION SYSTEM"/>
    <property type="match status" value="1"/>
</dbReference>
<dbReference type="EMBL" id="SKBM01000013">
    <property type="protein sequence ID" value="TCZ59876.1"/>
    <property type="molecule type" value="Genomic_DNA"/>
</dbReference>
<gene>
    <name evidence="5" type="ORF">EXY23_14865</name>
</gene>
<evidence type="ECO:0000259" key="4">
    <source>
        <dbReference type="PROSITE" id="PS50887"/>
    </source>
</evidence>